<dbReference type="Proteomes" id="UP000799424">
    <property type="component" value="Unassembled WGS sequence"/>
</dbReference>
<dbReference type="EMBL" id="MU006228">
    <property type="protein sequence ID" value="KAF2825288.1"/>
    <property type="molecule type" value="Genomic_DNA"/>
</dbReference>
<keyword evidence="2" id="KW-1185">Reference proteome</keyword>
<accession>A0A6A6ZX57</accession>
<evidence type="ECO:0000313" key="1">
    <source>
        <dbReference type="EMBL" id="KAF2825288.1"/>
    </source>
</evidence>
<proteinExistence type="predicted"/>
<sequence>MCFFEQHRFACGDWKWGHFRQHCAKEYRMGETCGMKLVMQTIPTGTKCKLCDKIDTKMRRRAAEVDRIGRWNREGAKFRASIDKAMEIIRCLDSEIYELSCERQRRLQAIGH</sequence>
<reference evidence="1" key="1">
    <citation type="journal article" date="2020" name="Stud. Mycol.">
        <title>101 Dothideomycetes genomes: a test case for predicting lifestyles and emergence of pathogens.</title>
        <authorList>
            <person name="Haridas S."/>
            <person name="Albert R."/>
            <person name="Binder M."/>
            <person name="Bloem J."/>
            <person name="Labutti K."/>
            <person name="Salamov A."/>
            <person name="Andreopoulos B."/>
            <person name="Baker S."/>
            <person name="Barry K."/>
            <person name="Bills G."/>
            <person name="Bluhm B."/>
            <person name="Cannon C."/>
            <person name="Castanera R."/>
            <person name="Culley D."/>
            <person name="Daum C."/>
            <person name="Ezra D."/>
            <person name="Gonzalez J."/>
            <person name="Henrissat B."/>
            <person name="Kuo A."/>
            <person name="Liang C."/>
            <person name="Lipzen A."/>
            <person name="Lutzoni F."/>
            <person name="Magnuson J."/>
            <person name="Mondo S."/>
            <person name="Nolan M."/>
            <person name="Ohm R."/>
            <person name="Pangilinan J."/>
            <person name="Park H.-J."/>
            <person name="Ramirez L."/>
            <person name="Alfaro M."/>
            <person name="Sun H."/>
            <person name="Tritt A."/>
            <person name="Yoshinaga Y."/>
            <person name="Zwiers L.-H."/>
            <person name="Turgeon B."/>
            <person name="Goodwin S."/>
            <person name="Spatafora J."/>
            <person name="Crous P."/>
            <person name="Grigoriev I."/>
        </authorList>
    </citation>
    <scope>NUCLEOTIDE SEQUENCE</scope>
    <source>
        <strain evidence="1">CBS 113818</strain>
    </source>
</reference>
<name>A0A6A6ZX57_9PLEO</name>
<protein>
    <submittedName>
        <fullName evidence="1">Uncharacterized protein</fullName>
    </submittedName>
</protein>
<dbReference type="OrthoDB" id="5015991at2759"/>
<gene>
    <name evidence="1" type="ORF">CC86DRAFT_371011</name>
</gene>
<organism evidence="1 2">
    <name type="scientific">Ophiobolus disseminans</name>
    <dbReference type="NCBI Taxonomy" id="1469910"/>
    <lineage>
        <taxon>Eukaryota</taxon>
        <taxon>Fungi</taxon>
        <taxon>Dikarya</taxon>
        <taxon>Ascomycota</taxon>
        <taxon>Pezizomycotina</taxon>
        <taxon>Dothideomycetes</taxon>
        <taxon>Pleosporomycetidae</taxon>
        <taxon>Pleosporales</taxon>
        <taxon>Pleosporineae</taxon>
        <taxon>Phaeosphaeriaceae</taxon>
        <taxon>Ophiobolus</taxon>
    </lineage>
</organism>
<evidence type="ECO:0000313" key="2">
    <source>
        <dbReference type="Proteomes" id="UP000799424"/>
    </source>
</evidence>
<dbReference type="AlphaFoldDB" id="A0A6A6ZX57"/>